<name>A0A8B7NLB6_HYAAZ</name>
<proteinExistence type="predicted"/>
<organism evidence="1 2">
    <name type="scientific">Hyalella azteca</name>
    <name type="common">Amphipod</name>
    <dbReference type="NCBI Taxonomy" id="294128"/>
    <lineage>
        <taxon>Eukaryota</taxon>
        <taxon>Metazoa</taxon>
        <taxon>Ecdysozoa</taxon>
        <taxon>Arthropoda</taxon>
        <taxon>Crustacea</taxon>
        <taxon>Multicrustacea</taxon>
        <taxon>Malacostraca</taxon>
        <taxon>Eumalacostraca</taxon>
        <taxon>Peracarida</taxon>
        <taxon>Amphipoda</taxon>
        <taxon>Senticaudata</taxon>
        <taxon>Talitrida</taxon>
        <taxon>Talitroidea</taxon>
        <taxon>Hyalellidae</taxon>
        <taxon>Hyalella</taxon>
    </lineage>
</organism>
<dbReference type="KEGG" id="hazt:108671087"/>
<dbReference type="AlphaFoldDB" id="A0A8B7NLB6"/>
<dbReference type="RefSeq" id="XP_018014056.1">
    <property type="nucleotide sequence ID" value="XM_018158567.1"/>
</dbReference>
<gene>
    <name evidence="2" type="primary">LOC108671087</name>
</gene>
<evidence type="ECO:0000313" key="1">
    <source>
        <dbReference type="Proteomes" id="UP000694843"/>
    </source>
</evidence>
<keyword evidence="1" id="KW-1185">Reference proteome</keyword>
<dbReference type="Proteomes" id="UP000694843">
    <property type="component" value="Unplaced"/>
</dbReference>
<reference evidence="2" key="1">
    <citation type="submission" date="2025-08" db="UniProtKB">
        <authorList>
            <consortium name="RefSeq"/>
        </authorList>
    </citation>
    <scope>IDENTIFICATION</scope>
    <source>
        <tissue evidence="2">Whole organism</tissue>
    </source>
</reference>
<dbReference type="GeneID" id="108671087"/>
<protein>
    <submittedName>
        <fullName evidence="2">Uncharacterized protein LOC108671087</fullName>
    </submittedName>
</protein>
<accession>A0A8B7NLB6</accession>
<evidence type="ECO:0000313" key="2">
    <source>
        <dbReference type="RefSeq" id="XP_018014056.1"/>
    </source>
</evidence>
<sequence>MGVDVAVVAAMLQYAQPRRLRVDAGADDLRGAPWGDLVEVAGLMGTYGRPEVVLDLRSFNTTEDYNHHDDILLPLHDSGVRLGEFVGCVGTGAGVAALSTVARDADLRIHMAAPLELSALEGKYRSLWVHTRPFPPPLPAPPPSPTWPLPSWPKPLLSVEGADEGSWEAVAHTITSLAPLGQRTEGTSTADLRLLLQDLQAAGVRSAWEGDTRAEGRRLLEDSDGSLDFLIDSSSDGSWYDASSDA</sequence>